<reference evidence="1" key="1">
    <citation type="submission" date="2019-10" db="EMBL/GenBank/DDBJ databases">
        <authorList>
            <consortium name="DOE Joint Genome Institute"/>
            <person name="Kuo A."/>
            <person name="Miyauchi S."/>
            <person name="Kiss E."/>
            <person name="Drula E."/>
            <person name="Kohler A."/>
            <person name="Sanchez-Garcia M."/>
            <person name="Andreopoulos B."/>
            <person name="Barry K.W."/>
            <person name="Bonito G."/>
            <person name="Buee M."/>
            <person name="Carver A."/>
            <person name="Chen C."/>
            <person name="Cichocki N."/>
            <person name="Clum A."/>
            <person name="Culley D."/>
            <person name="Crous P.W."/>
            <person name="Fauchery L."/>
            <person name="Girlanda M."/>
            <person name="Hayes R."/>
            <person name="Keri Z."/>
            <person name="Labutti K."/>
            <person name="Lipzen A."/>
            <person name="Lombard V."/>
            <person name="Magnuson J."/>
            <person name="Maillard F."/>
            <person name="Morin E."/>
            <person name="Murat C."/>
            <person name="Nolan M."/>
            <person name="Ohm R."/>
            <person name="Pangilinan J."/>
            <person name="Pereira M."/>
            <person name="Perotto S."/>
            <person name="Peter M."/>
            <person name="Riley R."/>
            <person name="Sitrit Y."/>
            <person name="Stielow B."/>
            <person name="Szollosi G."/>
            <person name="Zifcakova L."/>
            <person name="Stursova M."/>
            <person name="Spatafora J.W."/>
            <person name="Tedersoo L."/>
            <person name="Vaario L.-M."/>
            <person name="Yamada A."/>
            <person name="Yan M."/>
            <person name="Wang P."/>
            <person name="Xu J."/>
            <person name="Bruns T."/>
            <person name="Baldrian P."/>
            <person name="Vilgalys R."/>
            <person name="Henrissat B."/>
            <person name="Grigoriev I.V."/>
            <person name="Hibbett D."/>
            <person name="Nagy L.G."/>
            <person name="Martin F.M."/>
        </authorList>
    </citation>
    <scope>NUCLEOTIDE SEQUENCE</scope>
    <source>
        <strain evidence="1">P2</strain>
    </source>
</reference>
<gene>
    <name evidence="1" type="ORF">BDM02DRAFT_3183990</name>
</gene>
<dbReference type="Proteomes" id="UP000886501">
    <property type="component" value="Unassembled WGS sequence"/>
</dbReference>
<name>A0ACB6ZRB6_THEGA</name>
<reference evidence="1" key="2">
    <citation type="journal article" date="2020" name="Nat. Commun.">
        <title>Large-scale genome sequencing of mycorrhizal fungi provides insights into the early evolution of symbiotic traits.</title>
        <authorList>
            <person name="Miyauchi S."/>
            <person name="Kiss E."/>
            <person name="Kuo A."/>
            <person name="Drula E."/>
            <person name="Kohler A."/>
            <person name="Sanchez-Garcia M."/>
            <person name="Morin E."/>
            <person name="Andreopoulos B."/>
            <person name="Barry K.W."/>
            <person name="Bonito G."/>
            <person name="Buee M."/>
            <person name="Carver A."/>
            <person name="Chen C."/>
            <person name="Cichocki N."/>
            <person name="Clum A."/>
            <person name="Culley D."/>
            <person name="Crous P.W."/>
            <person name="Fauchery L."/>
            <person name="Girlanda M."/>
            <person name="Hayes R.D."/>
            <person name="Keri Z."/>
            <person name="LaButti K."/>
            <person name="Lipzen A."/>
            <person name="Lombard V."/>
            <person name="Magnuson J."/>
            <person name="Maillard F."/>
            <person name="Murat C."/>
            <person name="Nolan M."/>
            <person name="Ohm R.A."/>
            <person name="Pangilinan J."/>
            <person name="Pereira M.F."/>
            <person name="Perotto S."/>
            <person name="Peter M."/>
            <person name="Pfister S."/>
            <person name="Riley R."/>
            <person name="Sitrit Y."/>
            <person name="Stielow J.B."/>
            <person name="Szollosi G."/>
            <person name="Zifcakova L."/>
            <person name="Stursova M."/>
            <person name="Spatafora J.W."/>
            <person name="Tedersoo L."/>
            <person name="Vaario L.M."/>
            <person name="Yamada A."/>
            <person name="Yan M."/>
            <person name="Wang P."/>
            <person name="Xu J."/>
            <person name="Bruns T."/>
            <person name="Baldrian P."/>
            <person name="Vilgalys R."/>
            <person name="Dunand C."/>
            <person name="Henrissat B."/>
            <person name="Grigoriev I.V."/>
            <person name="Hibbett D."/>
            <person name="Nagy L.G."/>
            <person name="Martin F.M."/>
        </authorList>
    </citation>
    <scope>NUCLEOTIDE SEQUENCE</scope>
    <source>
        <strain evidence="1">P2</strain>
    </source>
</reference>
<dbReference type="EMBL" id="MU117971">
    <property type="protein sequence ID" value="KAF9651993.1"/>
    <property type="molecule type" value="Genomic_DNA"/>
</dbReference>
<proteinExistence type="predicted"/>
<protein>
    <submittedName>
        <fullName evidence="1">Uncharacterized protein</fullName>
    </submittedName>
</protein>
<comment type="caution">
    <text evidence="1">The sequence shown here is derived from an EMBL/GenBank/DDBJ whole genome shotgun (WGS) entry which is preliminary data.</text>
</comment>
<evidence type="ECO:0000313" key="2">
    <source>
        <dbReference type="Proteomes" id="UP000886501"/>
    </source>
</evidence>
<accession>A0ACB6ZRB6</accession>
<evidence type="ECO:0000313" key="1">
    <source>
        <dbReference type="EMBL" id="KAF9651993.1"/>
    </source>
</evidence>
<organism evidence="1 2">
    <name type="scientific">Thelephora ganbajun</name>
    <name type="common">Ganba fungus</name>
    <dbReference type="NCBI Taxonomy" id="370292"/>
    <lineage>
        <taxon>Eukaryota</taxon>
        <taxon>Fungi</taxon>
        <taxon>Dikarya</taxon>
        <taxon>Basidiomycota</taxon>
        <taxon>Agaricomycotina</taxon>
        <taxon>Agaricomycetes</taxon>
        <taxon>Thelephorales</taxon>
        <taxon>Thelephoraceae</taxon>
        <taxon>Thelephora</taxon>
    </lineage>
</organism>
<keyword evidence="2" id="KW-1185">Reference proteome</keyword>
<sequence>MARTAKTSTTAKTSDHLGAAWPRFYAEWCKGRKERGLPCYRKLAGNEWKKLSPDEKAMYRVRRRETPKLPYVTGPSYEDEDSVSVVSLDATPVTRKEQLPASPLFSEFGPFDGPSALDQAPSTGPSSAVIELALPGPSCTNKVSIPEPFSTTDQPSVNILSFVVEEPPVPGPSLIPPSTFIPLHPLPETHFLDDLGFSLLDESAYNHTPSFGSPEINWWRSSSGVALAETNELALPPSVPPTPTTGYSNQGSFTPGYTPGLLTQNLPAELDDNLFVFNDAESAVSGQPLWNVHQDAEYVPQQSLAFPTPAVVGQSGQQVGFPSDPYQWNEIARVLESDQPQVTPPPVYDQNATLSFLQQTLNSVNVDNFGQGSSKPLRMELVGVQFWLAPS</sequence>